<comment type="pathway">
    <text evidence="4">Amine and polyamine biosynthesis; spermidine biosynthesis; spermidine from putrescine: step 1/1.</text>
</comment>
<dbReference type="RefSeq" id="WP_069656889.1">
    <property type="nucleotide sequence ID" value="NZ_MIJF01000027.1"/>
</dbReference>
<dbReference type="AlphaFoldDB" id="A0A1D2YU66"/>
<evidence type="ECO:0000256" key="3">
    <source>
        <dbReference type="ARBA" id="ARBA00023115"/>
    </source>
</evidence>
<dbReference type="STRING" id="337097.BHF71_09460"/>
<dbReference type="Gene3D" id="2.30.140.10">
    <property type="entry name" value="Spermidine synthase, tetramerisation domain"/>
    <property type="match status" value="1"/>
</dbReference>
<sequence>MSKFPSYIQEVDGELWLTEDERDNMKLSYRVKDIIFAEQSPFQHVMILDTYDFGRTLVLDGVVQTTSVDGYIYNEMISHIPMTLHPNPKTVLIIGGGDCGVAKEVTKYDQVEHIDMVEIDKFVVDVSLKYLPEVSGNLSDERVNFIYTDGVKFVQELENKYDVIIIDSSDPVGPAEQLFSEEFYQNLHKALKPDGVMVCQSQSPAFHMDVTKQTYQRINNLFPITSIYTAVVPTYPGGLWSFTLGSKKYEPKNLGEKWQDKSTKYVNQGIVESCFVLPEFMKNNLK</sequence>
<comment type="similarity">
    <text evidence="1 4 6">Belongs to the spermidine/spermine synthase family.</text>
</comment>
<evidence type="ECO:0000256" key="7">
    <source>
        <dbReference type="RuleBase" id="RU003837"/>
    </source>
</evidence>
<evidence type="ECO:0000256" key="5">
    <source>
        <dbReference type="PROSITE-ProRule" id="PRU00354"/>
    </source>
</evidence>
<feature type="binding site" evidence="4">
    <location>
        <begin position="167"/>
        <end position="170"/>
    </location>
    <ligand>
        <name>spermidine</name>
        <dbReference type="ChEBI" id="CHEBI:57834"/>
    </ligand>
</feature>
<comment type="caution">
    <text evidence="4">Lacks conserved residue(s) required for the propagation of feature annotation.</text>
</comment>
<protein>
    <recommendedName>
        <fullName evidence="4">Polyamine aminopropyltransferase</fullName>
    </recommendedName>
    <alternativeName>
        <fullName evidence="4">Putrescine aminopropyltransferase</fullName>
        <shortName evidence="4">PAPT</shortName>
    </alternativeName>
    <alternativeName>
        <fullName evidence="4">Spermidine synthase</fullName>
        <shortName evidence="4">SPDS</shortName>
        <shortName evidence="4">SPDSY</shortName>
        <ecNumber evidence="4">2.5.1.16</ecNumber>
    </alternativeName>
</protein>
<feature type="active site" description="Proton acceptor" evidence="4 5">
    <location>
        <position position="167"/>
    </location>
</feature>
<dbReference type="InterPro" id="IPR030374">
    <property type="entry name" value="PABS"/>
</dbReference>
<feature type="domain" description="PABS" evidence="8">
    <location>
        <begin position="14"/>
        <end position="247"/>
    </location>
</feature>
<dbReference type="InterPro" id="IPR035246">
    <property type="entry name" value="Spermidine_synt_N"/>
</dbReference>
<organism evidence="9 10">
    <name type="scientific">Vulcanibacillus modesticaldus</name>
    <dbReference type="NCBI Taxonomy" id="337097"/>
    <lineage>
        <taxon>Bacteria</taxon>
        <taxon>Bacillati</taxon>
        <taxon>Bacillota</taxon>
        <taxon>Bacilli</taxon>
        <taxon>Bacillales</taxon>
        <taxon>Bacillaceae</taxon>
        <taxon>Vulcanibacillus</taxon>
    </lineage>
</organism>
<keyword evidence="3 4" id="KW-0620">Polyamine biosynthesis</keyword>
<dbReference type="InterPro" id="IPR001045">
    <property type="entry name" value="Spermi_synthase"/>
</dbReference>
<feature type="binding site" evidence="4">
    <location>
        <position position="98"/>
    </location>
    <ligand>
        <name>spermidine</name>
        <dbReference type="ChEBI" id="CHEBI:57834"/>
    </ligand>
</feature>
<name>A0A1D2YU66_9BACI</name>
<dbReference type="NCBIfam" id="NF037959">
    <property type="entry name" value="MFS_SpdSyn"/>
    <property type="match status" value="1"/>
</dbReference>
<dbReference type="PROSITE" id="PS01330">
    <property type="entry name" value="PABS_1"/>
    <property type="match status" value="1"/>
</dbReference>
<proteinExistence type="inferred from homology"/>
<dbReference type="EC" id="2.5.1.16" evidence="4"/>
<evidence type="ECO:0000256" key="1">
    <source>
        <dbReference type="ARBA" id="ARBA00007867"/>
    </source>
</evidence>
<dbReference type="PROSITE" id="PS51006">
    <property type="entry name" value="PABS_2"/>
    <property type="match status" value="1"/>
</dbReference>
<dbReference type="InterPro" id="IPR029063">
    <property type="entry name" value="SAM-dependent_MTases_sf"/>
</dbReference>
<dbReference type="CDD" id="cd02440">
    <property type="entry name" value="AdoMet_MTases"/>
    <property type="match status" value="1"/>
</dbReference>
<dbReference type="InterPro" id="IPR037163">
    <property type="entry name" value="Spermidine_synt_N_sf"/>
</dbReference>
<evidence type="ECO:0000256" key="6">
    <source>
        <dbReference type="RuleBase" id="RU003836"/>
    </source>
</evidence>
<keyword evidence="4 7" id="KW-0745">Spermidine biosynthesis</keyword>
<dbReference type="Gene3D" id="3.40.50.150">
    <property type="entry name" value="Vaccinia Virus protein VP39"/>
    <property type="match status" value="1"/>
</dbReference>
<evidence type="ECO:0000256" key="2">
    <source>
        <dbReference type="ARBA" id="ARBA00022679"/>
    </source>
</evidence>
<dbReference type="SUPFAM" id="SSF53335">
    <property type="entry name" value="S-adenosyl-L-methionine-dependent methyltransferases"/>
    <property type="match status" value="1"/>
</dbReference>
<dbReference type="GO" id="GO:0008295">
    <property type="term" value="P:spermidine biosynthetic process"/>
    <property type="evidence" value="ECO:0007669"/>
    <property type="project" value="UniProtKB-UniRule"/>
</dbReference>
<dbReference type="Proteomes" id="UP000243739">
    <property type="component" value="Unassembled WGS sequence"/>
</dbReference>
<dbReference type="Pfam" id="PF17284">
    <property type="entry name" value="Spermine_synt_N"/>
    <property type="match status" value="1"/>
</dbReference>
<dbReference type="PANTHER" id="PTHR11558">
    <property type="entry name" value="SPERMIDINE/SPERMINE SYNTHASE"/>
    <property type="match status" value="1"/>
</dbReference>
<evidence type="ECO:0000256" key="4">
    <source>
        <dbReference type="HAMAP-Rule" id="MF_00198"/>
    </source>
</evidence>
<dbReference type="UniPathway" id="UPA00248">
    <property type="reaction ID" value="UER00314"/>
</dbReference>
<dbReference type="NCBIfam" id="TIGR00417">
    <property type="entry name" value="speE"/>
    <property type="match status" value="1"/>
</dbReference>
<dbReference type="EMBL" id="MIJF01000027">
    <property type="protein sequence ID" value="OEF99252.1"/>
    <property type="molecule type" value="Genomic_DNA"/>
</dbReference>
<dbReference type="NCBIfam" id="NF002010">
    <property type="entry name" value="PRK00811.1"/>
    <property type="match status" value="1"/>
</dbReference>
<feature type="binding site" evidence="4">
    <location>
        <position position="43"/>
    </location>
    <ligand>
        <name>S-methyl-5'-thioadenosine</name>
        <dbReference type="ChEBI" id="CHEBI:17509"/>
    </ligand>
</feature>
<feature type="binding site" evidence="4">
    <location>
        <position position="118"/>
    </location>
    <ligand>
        <name>S-methyl-5'-thioadenosine</name>
        <dbReference type="ChEBI" id="CHEBI:17509"/>
    </ligand>
</feature>
<comment type="subunit">
    <text evidence="4">Homodimer or homotetramer.</text>
</comment>
<reference evidence="9 10" key="1">
    <citation type="submission" date="2016-09" db="EMBL/GenBank/DDBJ databases">
        <title>Draft genome sequence for the type strain of Vulcanibacillus modesticaldus BR, a strictly anaerobic, moderately thermophilic, and nitrate-reducing bacterium from deep sea-hydrothermal vents of the Mid-Atlantic Ridge.</title>
        <authorList>
            <person name="Abin C.A."/>
            <person name="Hollibaugh J.T."/>
        </authorList>
    </citation>
    <scope>NUCLEOTIDE SEQUENCE [LARGE SCALE GENOMIC DNA]</scope>
    <source>
        <strain evidence="9 10">BR</strain>
    </source>
</reference>
<evidence type="ECO:0000259" key="8">
    <source>
        <dbReference type="PROSITE" id="PS51006"/>
    </source>
</evidence>
<dbReference type="GO" id="GO:0004766">
    <property type="term" value="F:spermidine synthase activity"/>
    <property type="evidence" value="ECO:0007669"/>
    <property type="project" value="UniProtKB-UniRule"/>
</dbReference>
<dbReference type="PANTHER" id="PTHR11558:SF11">
    <property type="entry name" value="SPERMIDINE SYNTHASE"/>
    <property type="match status" value="1"/>
</dbReference>
<dbReference type="InterPro" id="IPR030373">
    <property type="entry name" value="PABS_CS"/>
</dbReference>
<evidence type="ECO:0000313" key="9">
    <source>
        <dbReference type="EMBL" id="OEF99252.1"/>
    </source>
</evidence>
<dbReference type="OrthoDB" id="9793120at2"/>
<comment type="caution">
    <text evidence="9">The sequence shown here is derived from an EMBL/GenBank/DDBJ whole genome shotgun (WGS) entry which is preliminary data.</text>
</comment>
<comment type="function">
    <text evidence="4">Catalyzes the irreversible transfer of a propylamine group from the amino donor S-adenosylmethioninamine (decarboxy-AdoMet) to putrescine (1,4-diaminobutane) to yield spermidine.</text>
</comment>
<gene>
    <name evidence="4" type="primary">speE</name>
    <name evidence="9" type="ORF">BHF71_09460</name>
</gene>
<feature type="binding site" evidence="4">
    <location>
        <position position="174"/>
    </location>
    <ligand>
        <name>S-methyl-5'-thioadenosine</name>
        <dbReference type="ChEBI" id="CHEBI:17509"/>
    </ligand>
</feature>
<dbReference type="Pfam" id="PF01564">
    <property type="entry name" value="Spermine_synth"/>
    <property type="match status" value="1"/>
</dbReference>
<dbReference type="GO" id="GO:0005829">
    <property type="term" value="C:cytosol"/>
    <property type="evidence" value="ECO:0007669"/>
    <property type="project" value="TreeGrafter"/>
</dbReference>
<feature type="binding site" evidence="4">
    <location>
        <begin position="149"/>
        <end position="150"/>
    </location>
    <ligand>
        <name>S-methyl-5'-thioadenosine</name>
        <dbReference type="ChEBI" id="CHEBI:17509"/>
    </ligand>
</feature>
<keyword evidence="10" id="KW-1185">Reference proteome</keyword>
<dbReference type="HAMAP" id="MF_00198">
    <property type="entry name" value="Spermidine_synth"/>
    <property type="match status" value="1"/>
</dbReference>
<evidence type="ECO:0000313" key="10">
    <source>
        <dbReference type="Proteomes" id="UP000243739"/>
    </source>
</evidence>
<keyword evidence="2 4" id="KW-0808">Transferase</keyword>
<accession>A0A1D2YU66</accession>
<comment type="catalytic activity">
    <reaction evidence="4 7">
        <text>S-adenosyl 3-(methylsulfanyl)propylamine + putrescine = S-methyl-5'-thioadenosine + spermidine + H(+)</text>
        <dbReference type="Rhea" id="RHEA:12721"/>
        <dbReference type="ChEBI" id="CHEBI:15378"/>
        <dbReference type="ChEBI" id="CHEBI:17509"/>
        <dbReference type="ChEBI" id="CHEBI:57443"/>
        <dbReference type="ChEBI" id="CHEBI:57834"/>
        <dbReference type="ChEBI" id="CHEBI:326268"/>
        <dbReference type="EC" id="2.5.1.16"/>
    </reaction>
</comment>